<dbReference type="PANTHER" id="PTHR20371:SF1">
    <property type="entry name" value="ENOLASE-PHOSPHATASE E1"/>
    <property type="match status" value="1"/>
</dbReference>
<evidence type="ECO:0000313" key="2">
    <source>
        <dbReference type="EMBL" id="OTF73016.1"/>
    </source>
</evidence>
<dbReference type="InterPro" id="IPR023214">
    <property type="entry name" value="HAD_sf"/>
</dbReference>
<dbReference type="PANTHER" id="PTHR20371">
    <property type="entry name" value="ENOLASE-PHOSPHATASE E1"/>
    <property type="match status" value="1"/>
</dbReference>
<keyword evidence="3" id="KW-1185">Reference proteome</keyword>
<evidence type="ECO:0000313" key="3">
    <source>
        <dbReference type="Proteomes" id="UP000194236"/>
    </source>
</evidence>
<comment type="caution">
    <text evidence="2">The sequence shown here is derived from an EMBL/GenBank/DDBJ whole genome shotgun (WGS) entry which is preliminary data.</text>
</comment>
<dbReference type="SUPFAM" id="SSF56784">
    <property type="entry name" value="HAD-like"/>
    <property type="match status" value="1"/>
</dbReference>
<proteinExistence type="predicted"/>
<feature type="compositionally biased region" description="Polar residues" evidence="1">
    <location>
        <begin position="74"/>
        <end position="95"/>
    </location>
</feature>
<gene>
    <name evidence="2" type="ORF">BLA29_000231</name>
</gene>
<dbReference type="InterPro" id="IPR036412">
    <property type="entry name" value="HAD-like_sf"/>
</dbReference>
<accession>A0A1Y3B035</accession>
<dbReference type="Gene3D" id="1.10.720.60">
    <property type="match status" value="1"/>
</dbReference>
<name>A0A1Y3B035_EURMA</name>
<dbReference type="GO" id="GO:0043874">
    <property type="term" value="F:acireductone synthase activity"/>
    <property type="evidence" value="ECO:0007669"/>
    <property type="project" value="TreeGrafter"/>
</dbReference>
<dbReference type="GO" id="GO:0019509">
    <property type="term" value="P:L-methionine salvage from methylthioadenosine"/>
    <property type="evidence" value="ECO:0007669"/>
    <property type="project" value="TreeGrafter"/>
</dbReference>
<evidence type="ECO:0000256" key="1">
    <source>
        <dbReference type="SAM" id="MobiDB-lite"/>
    </source>
</evidence>
<organism evidence="2 3">
    <name type="scientific">Euroglyphus maynei</name>
    <name type="common">Mayne's house dust mite</name>
    <dbReference type="NCBI Taxonomy" id="6958"/>
    <lineage>
        <taxon>Eukaryota</taxon>
        <taxon>Metazoa</taxon>
        <taxon>Ecdysozoa</taxon>
        <taxon>Arthropoda</taxon>
        <taxon>Chelicerata</taxon>
        <taxon>Arachnida</taxon>
        <taxon>Acari</taxon>
        <taxon>Acariformes</taxon>
        <taxon>Sarcoptiformes</taxon>
        <taxon>Astigmata</taxon>
        <taxon>Psoroptidia</taxon>
        <taxon>Analgoidea</taxon>
        <taxon>Pyroglyphidae</taxon>
        <taxon>Pyroglyphinae</taxon>
        <taxon>Euroglyphus</taxon>
    </lineage>
</organism>
<feature type="region of interest" description="Disordered" evidence="1">
    <location>
        <begin position="67"/>
        <end position="96"/>
    </location>
</feature>
<reference evidence="2 3" key="1">
    <citation type="submission" date="2017-03" db="EMBL/GenBank/DDBJ databases">
        <title>Genome Survey of Euroglyphus maynei.</title>
        <authorList>
            <person name="Arlian L.G."/>
            <person name="Morgan M.S."/>
            <person name="Rider S.D."/>
        </authorList>
    </citation>
    <scope>NUCLEOTIDE SEQUENCE [LARGE SCALE GENOMIC DNA]</scope>
    <source>
        <strain evidence="2">Arlian Lab</strain>
        <tissue evidence="2">Whole body</tissue>
    </source>
</reference>
<dbReference type="Proteomes" id="UP000194236">
    <property type="component" value="Unassembled WGS sequence"/>
</dbReference>
<dbReference type="EMBL" id="MUJZ01053534">
    <property type="protein sequence ID" value="OTF73016.1"/>
    <property type="molecule type" value="Genomic_DNA"/>
</dbReference>
<protein>
    <submittedName>
        <fullName evidence="2">Enolase-phosphatase E-1-like protein</fullName>
    </submittedName>
</protein>
<dbReference type="OrthoDB" id="6498443at2759"/>
<dbReference type="AlphaFoldDB" id="A0A1Y3B035"/>
<sequence>MVQVKVKKPNAVLFDIAGTVARESFVEKLLIPYFKVAYRVYLENNWSKSECKDAVKKLAEAAEKDSKAPKIQIDGNSSGGSNASVKSPSTSSISRNQKKDAIQQVCRYIQYCLDNEKENKAYAFFRFQVWFDGYDRNKLSTPVYSDVAITVQRWKNNKAIKLYILSNGWSEASKRFMSKTSHGDLNLVIDDHFDTSIGTLLNPETFTKVAATIGQRPADVVFLTKSAEQGKAAKQAGMNVILVLTHGAAVDQALEICRDIPIARTFTDIEFV</sequence>
<dbReference type="Pfam" id="PF00702">
    <property type="entry name" value="Hydrolase"/>
    <property type="match status" value="1"/>
</dbReference>
<dbReference type="Gene3D" id="3.40.50.1000">
    <property type="entry name" value="HAD superfamily/HAD-like"/>
    <property type="match status" value="1"/>
</dbReference>